<feature type="region of interest" description="Disordered" evidence="1">
    <location>
        <begin position="178"/>
        <end position="199"/>
    </location>
</feature>
<dbReference type="Proteomes" id="UP000824782">
    <property type="component" value="Unassembled WGS sequence"/>
</dbReference>
<feature type="compositionally biased region" description="Polar residues" evidence="1">
    <location>
        <begin position="1"/>
        <end position="10"/>
    </location>
</feature>
<feature type="non-terminal residue" evidence="2">
    <location>
        <position position="1"/>
    </location>
</feature>
<evidence type="ECO:0000256" key="1">
    <source>
        <dbReference type="SAM" id="MobiDB-lite"/>
    </source>
</evidence>
<dbReference type="EMBL" id="WNYA01000002">
    <property type="protein sequence ID" value="KAG8584666.1"/>
    <property type="molecule type" value="Genomic_DNA"/>
</dbReference>
<reference evidence="2" key="1">
    <citation type="thesis" date="2020" institute="ProQuest LLC" country="789 East Eisenhower Parkway, Ann Arbor, MI, USA">
        <title>Comparative Genomics and Chromosome Evolution.</title>
        <authorList>
            <person name="Mudd A.B."/>
        </authorList>
    </citation>
    <scope>NUCLEOTIDE SEQUENCE</scope>
    <source>
        <strain evidence="2">237g6f4</strain>
        <tissue evidence="2">Blood</tissue>
    </source>
</reference>
<name>A0AAV7CIN6_ENGPU</name>
<comment type="caution">
    <text evidence="2">The sequence shown here is derived from an EMBL/GenBank/DDBJ whole genome shotgun (WGS) entry which is preliminary data.</text>
</comment>
<sequence>TDESQAGTSSGKRKQKKSAPFDRAELVDLITICDERGYDLLRETGSYKARTKIMERVQAHLLDKYGHYHYVRQLQKRFSDIKVREERFLERVRSRNHSAKAGRERAPAVEGASSSASVAAAVVVDVGDDSTPPPSPVPPGQEDLAVAPSGEEMVTLVLEPVEDPQEEVQPPEVATTAVAEGLQIGAAQPKDGHSDGPFRKVVPPSSFLSLFFVLNKYFV</sequence>
<evidence type="ECO:0000313" key="2">
    <source>
        <dbReference type="EMBL" id="KAG8584666.1"/>
    </source>
</evidence>
<proteinExistence type="predicted"/>
<dbReference type="AlphaFoldDB" id="A0AAV7CIN6"/>
<feature type="region of interest" description="Disordered" evidence="1">
    <location>
        <begin position="1"/>
        <end position="20"/>
    </location>
</feature>
<keyword evidence="3" id="KW-1185">Reference proteome</keyword>
<evidence type="ECO:0000313" key="3">
    <source>
        <dbReference type="Proteomes" id="UP000824782"/>
    </source>
</evidence>
<accession>A0AAV7CIN6</accession>
<gene>
    <name evidence="2" type="ORF">GDO81_004712</name>
</gene>
<protein>
    <submittedName>
        <fullName evidence="2">Uncharacterized protein</fullName>
    </submittedName>
</protein>
<organism evidence="2 3">
    <name type="scientific">Engystomops pustulosus</name>
    <name type="common">Tungara frog</name>
    <name type="synonym">Physalaemus pustulosus</name>
    <dbReference type="NCBI Taxonomy" id="76066"/>
    <lineage>
        <taxon>Eukaryota</taxon>
        <taxon>Metazoa</taxon>
        <taxon>Chordata</taxon>
        <taxon>Craniata</taxon>
        <taxon>Vertebrata</taxon>
        <taxon>Euteleostomi</taxon>
        <taxon>Amphibia</taxon>
        <taxon>Batrachia</taxon>
        <taxon>Anura</taxon>
        <taxon>Neobatrachia</taxon>
        <taxon>Hyloidea</taxon>
        <taxon>Leptodactylidae</taxon>
        <taxon>Leiuperinae</taxon>
        <taxon>Engystomops</taxon>
    </lineage>
</organism>